<protein>
    <recommendedName>
        <fullName evidence="8">TF-B3 domain-containing protein</fullName>
    </recommendedName>
</protein>
<comment type="subcellular location">
    <subcellularLocation>
        <location evidence="1">Nucleus</location>
    </subcellularLocation>
</comment>
<keyword evidence="7" id="KW-1185">Reference proteome</keyword>
<accession>A0AAD8M071</accession>
<evidence type="ECO:0000256" key="1">
    <source>
        <dbReference type="ARBA" id="ARBA00004123"/>
    </source>
</evidence>
<dbReference type="CDD" id="cd10017">
    <property type="entry name" value="B3_DNA"/>
    <property type="match status" value="1"/>
</dbReference>
<sequence length="338" mass="39368">MYVPNHAKETTSLGVVHIKPLGGCDPCQGWIKKMELKVYPGQRGISLDVDVPRRYCTQYGDSLPTTFRLKVHTGYEFLVNFDKRKQRISGLSLFYKHFGLKGGESLVFEYCDGYNFNLFILGDDFPSIALPTYVVNKFPEIPIQQNVVICNGQKFVGRYNRNDHTLNGFGHLRRLLGVSDLNCFSVLLFTYDGGNVFQTTIFYERMVEILFPQIGRRSRGVRDNLNVVETSLPTGEFLSFEITVKPFHMYEYCHGVDISMDFFDLVIEWERRDEITVYQGDRRWPLEIKKRKNWKRTTIHYGWIEFRDDLELQISDVCVFTAVNQSVKKFTTEVHRAV</sequence>
<dbReference type="Gene3D" id="2.40.330.10">
    <property type="entry name" value="DNA-binding pseudobarrel domain"/>
    <property type="match status" value="2"/>
</dbReference>
<dbReference type="InterPro" id="IPR015300">
    <property type="entry name" value="DNA-bd_pseudobarrel_sf"/>
</dbReference>
<evidence type="ECO:0000256" key="5">
    <source>
        <dbReference type="ARBA" id="ARBA00023242"/>
    </source>
</evidence>
<keyword evidence="2" id="KW-0805">Transcription regulation</keyword>
<dbReference type="Proteomes" id="UP001237642">
    <property type="component" value="Unassembled WGS sequence"/>
</dbReference>
<dbReference type="InterPro" id="IPR003340">
    <property type="entry name" value="B3_DNA-bd"/>
</dbReference>
<comment type="caution">
    <text evidence="6">The sequence shown here is derived from an EMBL/GenBank/DDBJ whole genome shotgun (WGS) entry which is preliminary data.</text>
</comment>
<dbReference type="EMBL" id="JAUIZM010000011">
    <property type="protein sequence ID" value="KAK1356970.1"/>
    <property type="molecule type" value="Genomic_DNA"/>
</dbReference>
<dbReference type="InterPro" id="IPR050655">
    <property type="entry name" value="Plant_B3_domain"/>
</dbReference>
<dbReference type="GO" id="GO:0003677">
    <property type="term" value="F:DNA binding"/>
    <property type="evidence" value="ECO:0007669"/>
    <property type="project" value="UniProtKB-KW"/>
</dbReference>
<dbReference type="PANTHER" id="PTHR31920">
    <property type="entry name" value="B3 DOMAIN-CONTAINING"/>
    <property type="match status" value="1"/>
</dbReference>
<evidence type="ECO:0000256" key="3">
    <source>
        <dbReference type="ARBA" id="ARBA00023125"/>
    </source>
</evidence>
<dbReference type="SUPFAM" id="SSF101936">
    <property type="entry name" value="DNA-binding pseudobarrel domain"/>
    <property type="match status" value="2"/>
</dbReference>
<dbReference type="GO" id="GO:0005634">
    <property type="term" value="C:nucleus"/>
    <property type="evidence" value="ECO:0007669"/>
    <property type="project" value="UniProtKB-SubCell"/>
</dbReference>
<dbReference type="PANTHER" id="PTHR31920:SF120">
    <property type="entry name" value="TF-B3 DOMAIN-CONTAINING PROTEIN"/>
    <property type="match status" value="1"/>
</dbReference>
<evidence type="ECO:0000313" key="6">
    <source>
        <dbReference type="EMBL" id="KAK1356970.1"/>
    </source>
</evidence>
<reference evidence="6" key="2">
    <citation type="submission" date="2023-05" db="EMBL/GenBank/DDBJ databases">
        <authorList>
            <person name="Schelkunov M.I."/>
        </authorList>
    </citation>
    <scope>NUCLEOTIDE SEQUENCE</scope>
    <source>
        <strain evidence="6">Hsosn_3</strain>
        <tissue evidence="6">Leaf</tissue>
    </source>
</reference>
<keyword evidence="4" id="KW-0804">Transcription</keyword>
<organism evidence="6 7">
    <name type="scientific">Heracleum sosnowskyi</name>
    <dbReference type="NCBI Taxonomy" id="360622"/>
    <lineage>
        <taxon>Eukaryota</taxon>
        <taxon>Viridiplantae</taxon>
        <taxon>Streptophyta</taxon>
        <taxon>Embryophyta</taxon>
        <taxon>Tracheophyta</taxon>
        <taxon>Spermatophyta</taxon>
        <taxon>Magnoliopsida</taxon>
        <taxon>eudicotyledons</taxon>
        <taxon>Gunneridae</taxon>
        <taxon>Pentapetalae</taxon>
        <taxon>asterids</taxon>
        <taxon>campanulids</taxon>
        <taxon>Apiales</taxon>
        <taxon>Apiaceae</taxon>
        <taxon>Apioideae</taxon>
        <taxon>apioid superclade</taxon>
        <taxon>Tordylieae</taxon>
        <taxon>Tordyliinae</taxon>
        <taxon>Heracleum</taxon>
    </lineage>
</organism>
<proteinExistence type="predicted"/>
<reference evidence="6" key="1">
    <citation type="submission" date="2023-02" db="EMBL/GenBank/DDBJ databases">
        <title>Genome of toxic invasive species Heracleum sosnowskyi carries increased number of genes despite the absence of recent whole-genome duplications.</title>
        <authorList>
            <person name="Schelkunov M."/>
            <person name="Shtratnikova V."/>
            <person name="Makarenko M."/>
            <person name="Klepikova A."/>
            <person name="Omelchenko D."/>
            <person name="Novikova G."/>
            <person name="Obukhova E."/>
            <person name="Bogdanov V."/>
            <person name="Penin A."/>
            <person name="Logacheva M."/>
        </authorList>
    </citation>
    <scope>NUCLEOTIDE SEQUENCE</scope>
    <source>
        <strain evidence="6">Hsosn_3</strain>
        <tissue evidence="6">Leaf</tissue>
    </source>
</reference>
<evidence type="ECO:0000313" key="7">
    <source>
        <dbReference type="Proteomes" id="UP001237642"/>
    </source>
</evidence>
<evidence type="ECO:0000256" key="4">
    <source>
        <dbReference type="ARBA" id="ARBA00023163"/>
    </source>
</evidence>
<gene>
    <name evidence="6" type="ORF">POM88_050226</name>
</gene>
<evidence type="ECO:0000256" key="2">
    <source>
        <dbReference type="ARBA" id="ARBA00023015"/>
    </source>
</evidence>
<keyword evidence="5" id="KW-0539">Nucleus</keyword>
<keyword evidence="3" id="KW-0238">DNA-binding</keyword>
<dbReference type="AlphaFoldDB" id="A0AAD8M071"/>
<name>A0AAD8M071_9APIA</name>
<evidence type="ECO:0008006" key="8">
    <source>
        <dbReference type="Google" id="ProtNLM"/>
    </source>
</evidence>